<evidence type="ECO:0000259" key="16">
    <source>
        <dbReference type="PROSITE" id="PS50106"/>
    </source>
</evidence>
<feature type="binding site" evidence="15">
    <location>
        <position position="147"/>
    </location>
    <ligand>
        <name>substrate</name>
    </ligand>
</feature>
<keyword evidence="6" id="KW-0645">Protease</keyword>
<evidence type="ECO:0000256" key="10">
    <source>
        <dbReference type="ARBA" id="ARBA00022801"/>
    </source>
</evidence>
<evidence type="ECO:0000256" key="2">
    <source>
        <dbReference type="ARBA" id="ARBA00004418"/>
    </source>
</evidence>
<evidence type="ECO:0000313" key="17">
    <source>
        <dbReference type="EMBL" id="MTV29692.1"/>
    </source>
</evidence>
<dbReference type="PANTHER" id="PTHR22939">
    <property type="entry name" value="SERINE PROTEASE FAMILY S1C HTRA-RELATED"/>
    <property type="match status" value="1"/>
</dbReference>
<dbReference type="GO" id="GO:0006508">
    <property type="term" value="P:proteolysis"/>
    <property type="evidence" value="ECO:0007669"/>
    <property type="project" value="UniProtKB-KW"/>
</dbReference>
<evidence type="ECO:0000256" key="15">
    <source>
        <dbReference type="PIRSR" id="PIRSR611782-2"/>
    </source>
</evidence>
<keyword evidence="9" id="KW-0574">Periplasm</keyword>
<keyword evidence="10" id="KW-0378">Hydrolase</keyword>
<evidence type="ECO:0000256" key="4">
    <source>
        <dbReference type="ARBA" id="ARBA00013035"/>
    </source>
</evidence>
<proteinExistence type="inferred from homology"/>
<dbReference type="Pfam" id="PF13365">
    <property type="entry name" value="Trypsin_2"/>
    <property type="match status" value="1"/>
</dbReference>
<comment type="catalytic activity">
    <reaction evidence="1">
        <text>Acts on substrates that are at least partially unfolded. The cleavage site P1 residue is normally between a pair of hydrophobic residues, such as Val-|-Val.</text>
        <dbReference type="EC" id="3.4.21.107"/>
    </reaction>
</comment>
<feature type="active site" description="Charge relay system" evidence="14">
    <location>
        <position position="177"/>
    </location>
</feature>
<dbReference type="Gene3D" id="2.40.10.120">
    <property type="match status" value="1"/>
</dbReference>
<evidence type="ECO:0000256" key="14">
    <source>
        <dbReference type="PIRSR" id="PIRSR611782-1"/>
    </source>
</evidence>
<evidence type="ECO:0000313" key="18">
    <source>
        <dbReference type="Proteomes" id="UP000439113"/>
    </source>
</evidence>
<comment type="similarity">
    <text evidence="3">Belongs to the peptidase S1C family.</text>
</comment>
<feature type="domain" description="PDZ" evidence="16">
    <location>
        <begin position="404"/>
        <end position="470"/>
    </location>
</feature>
<dbReference type="Pfam" id="PF17820">
    <property type="entry name" value="PDZ_6"/>
    <property type="match status" value="1"/>
</dbReference>
<comment type="caution">
    <text evidence="17">The sequence shown here is derived from an EMBL/GenBank/DDBJ whole genome shotgun (WGS) entry which is preliminary data.</text>
</comment>
<dbReference type="EC" id="3.4.21.107" evidence="4"/>
<reference evidence="17 18" key="1">
    <citation type="submission" date="2019-11" db="EMBL/GenBank/DDBJ databases">
        <title>Whole-genome sequence of a Rhodoblastus acidophilus DSM 142.</title>
        <authorList>
            <person name="Kyndt J.A."/>
            <person name="Meyer T.E."/>
        </authorList>
    </citation>
    <scope>NUCLEOTIDE SEQUENCE [LARGE SCALE GENOMIC DNA]</scope>
    <source>
        <strain evidence="17 18">DSM 142</strain>
    </source>
</reference>
<gene>
    <name evidence="17" type="ORF">GJ654_01645</name>
</gene>
<protein>
    <recommendedName>
        <fullName evidence="5">Probable periplasmic serine endoprotease DegP-like</fullName>
        <ecNumber evidence="4">3.4.21.107</ecNumber>
    </recommendedName>
    <alternativeName>
        <fullName evidence="13">Protease Do</fullName>
    </alternativeName>
</protein>
<evidence type="ECO:0000256" key="9">
    <source>
        <dbReference type="ARBA" id="ARBA00022764"/>
    </source>
</evidence>
<keyword evidence="7" id="KW-0732">Signal</keyword>
<evidence type="ECO:0000256" key="6">
    <source>
        <dbReference type="ARBA" id="ARBA00022670"/>
    </source>
</evidence>
<dbReference type="FunFam" id="2.40.10.120:FF:000007">
    <property type="entry name" value="Periplasmic serine endoprotease DegP-like"/>
    <property type="match status" value="1"/>
</dbReference>
<dbReference type="InterPro" id="IPR001478">
    <property type="entry name" value="PDZ"/>
</dbReference>
<dbReference type="SUPFAM" id="SSF50156">
    <property type="entry name" value="PDZ domain-like"/>
    <property type="match status" value="2"/>
</dbReference>
<organism evidence="17 18">
    <name type="scientific">Rhodoblastus acidophilus</name>
    <name type="common">Rhodopseudomonas acidophila</name>
    <dbReference type="NCBI Taxonomy" id="1074"/>
    <lineage>
        <taxon>Bacteria</taxon>
        <taxon>Pseudomonadati</taxon>
        <taxon>Pseudomonadota</taxon>
        <taxon>Alphaproteobacteria</taxon>
        <taxon>Hyphomicrobiales</taxon>
        <taxon>Rhodoblastaceae</taxon>
        <taxon>Rhodoblastus</taxon>
    </lineage>
</organism>
<keyword evidence="11" id="KW-0720">Serine protease</keyword>
<evidence type="ECO:0000256" key="1">
    <source>
        <dbReference type="ARBA" id="ARBA00001772"/>
    </source>
</evidence>
<name>A0A6N8DH61_RHOAC</name>
<feature type="binding site" evidence="15">
    <location>
        <begin position="248"/>
        <end position="250"/>
    </location>
    <ligand>
        <name>substrate</name>
    </ligand>
</feature>
<sequence length="509" mass="51864">MLSLSSLETLAPVRARRATPRGMLLGAVAALALSTGMTLPLAARAEAPVTQGMAAVGPASFADMVDRVKGAVVSVKVTTVDKAEGDTAEGPGLPPGMPPMSPDDPLYRFFKRFGGQGPHGEARPHKGQAQGSGFIISADGYVVTNNHVVENATEVSVTLDAGKTVSAKVLGSDKKTDLALLKISEAGTYPFVQFAAETPRVGDWVIAVGNPFGLGGTVTAGIVSARGRDIGSGPYDDYLQIDAPVNRGNSGGPTFNNKGEVVGVNTAIFSPSGGSVGIGFAIPSEVAKDVVGALKDKGTVTRGFIGVQIQPVTQDIADSLGLKSTKGALVAQAQADRPAAKAGISSGDVIIAVNGDKVDGPRELSRKIAALGPDATAELTYIHNGSEKKASVKLGQLPNEKEARLDAPKAKAGKTSLAKFGMSLVPASDVPNAGSEGAAVSDLDPDGVAAQKGLRPGDVILDAGGKPVTSPEDIVTAFDTARKDGRTAVLLRVKTGDNTHFLALPTNPS</sequence>
<dbReference type="InterPro" id="IPR009003">
    <property type="entry name" value="Peptidase_S1_PA"/>
</dbReference>
<dbReference type="PRINTS" id="PR00834">
    <property type="entry name" value="PROTEASES2C"/>
</dbReference>
<dbReference type="Proteomes" id="UP000439113">
    <property type="component" value="Unassembled WGS sequence"/>
</dbReference>
<dbReference type="SUPFAM" id="SSF50494">
    <property type="entry name" value="Trypsin-like serine proteases"/>
    <property type="match status" value="1"/>
</dbReference>
<feature type="active site" description="Charge relay system" evidence="14">
    <location>
        <position position="250"/>
    </location>
</feature>
<dbReference type="InterPro" id="IPR041489">
    <property type="entry name" value="PDZ_6"/>
</dbReference>
<feature type="active site" description="Charge relay system" evidence="14">
    <location>
        <position position="147"/>
    </location>
</feature>
<dbReference type="CDD" id="cd10839">
    <property type="entry name" value="cpPDZ1_DegP-like"/>
    <property type="match status" value="1"/>
</dbReference>
<evidence type="ECO:0000256" key="13">
    <source>
        <dbReference type="ARBA" id="ARBA00032850"/>
    </source>
</evidence>
<evidence type="ECO:0000256" key="5">
    <source>
        <dbReference type="ARBA" id="ARBA00013958"/>
    </source>
</evidence>
<comment type="subcellular location">
    <subcellularLocation>
        <location evidence="2">Periplasm</location>
    </subcellularLocation>
</comment>
<dbReference type="PROSITE" id="PS50106">
    <property type="entry name" value="PDZ"/>
    <property type="match status" value="2"/>
</dbReference>
<evidence type="ECO:0000256" key="7">
    <source>
        <dbReference type="ARBA" id="ARBA00022729"/>
    </source>
</evidence>
<dbReference type="InterPro" id="IPR001940">
    <property type="entry name" value="Peptidase_S1C"/>
</dbReference>
<feature type="binding site" evidence="15">
    <location>
        <position position="177"/>
    </location>
    <ligand>
        <name>substrate</name>
    </ligand>
</feature>
<feature type="domain" description="PDZ" evidence="16">
    <location>
        <begin position="306"/>
        <end position="360"/>
    </location>
</feature>
<dbReference type="OrthoDB" id="7358927at2"/>
<evidence type="ECO:0000256" key="3">
    <source>
        <dbReference type="ARBA" id="ARBA00010541"/>
    </source>
</evidence>
<accession>A0A6N8DH61</accession>
<keyword evidence="12" id="KW-0346">Stress response</keyword>
<keyword evidence="8" id="KW-0677">Repeat</keyword>
<dbReference type="Gene3D" id="2.30.42.10">
    <property type="match status" value="2"/>
</dbReference>
<dbReference type="RefSeq" id="WP_155444343.1">
    <property type="nucleotide sequence ID" value="NZ_JAOQNR010000001.1"/>
</dbReference>
<evidence type="ECO:0000256" key="12">
    <source>
        <dbReference type="ARBA" id="ARBA00023016"/>
    </source>
</evidence>
<dbReference type="NCBIfam" id="TIGR02037">
    <property type="entry name" value="degP_htrA_DO"/>
    <property type="match status" value="1"/>
</dbReference>
<evidence type="ECO:0000256" key="11">
    <source>
        <dbReference type="ARBA" id="ARBA00022825"/>
    </source>
</evidence>
<dbReference type="PANTHER" id="PTHR22939:SF130">
    <property type="entry name" value="PERIPLASMIC SERINE ENDOPROTEASE DEGP-LIKE-RELATED"/>
    <property type="match status" value="1"/>
</dbReference>
<dbReference type="InterPro" id="IPR036034">
    <property type="entry name" value="PDZ_sf"/>
</dbReference>
<dbReference type="Pfam" id="PF13180">
    <property type="entry name" value="PDZ_2"/>
    <property type="match status" value="1"/>
</dbReference>
<dbReference type="InterPro" id="IPR011782">
    <property type="entry name" value="Pept_S1C_Do"/>
</dbReference>
<dbReference type="GO" id="GO:0004252">
    <property type="term" value="F:serine-type endopeptidase activity"/>
    <property type="evidence" value="ECO:0007669"/>
    <property type="project" value="InterPro"/>
</dbReference>
<evidence type="ECO:0000256" key="8">
    <source>
        <dbReference type="ARBA" id="ARBA00022737"/>
    </source>
</evidence>
<dbReference type="AlphaFoldDB" id="A0A6N8DH61"/>
<dbReference type="EMBL" id="WNKS01000001">
    <property type="protein sequence ID" value="MTV29692.1"/>
    <property type="molecule type" value="Genomic_DNA"/>
</dbReference>
<dbReference type="SMART" id="SM00228">
    <property type="entry name" value="PDZ"/>
    <property type="match status" value="2"/>
</dbReference>
<dbReference type="GO" id="GO:0042597">
    <property type="term" value="C:periplasmic space"/>
    <property type="evidence" value="ECO:0007669"/>
    <property type="project" value="UniProtKB-SubCell"/>
</dbReference>